<dbReference type="PANTHER" id="PTHR13063">
    <property type="entry name" value="ENOS INTERACTING PROTEIN"/>
    <property type="match status" value="1"/>
</dbReference>
<dbReference type="SMART" id="SM00184">
    <property type="entry name" value="RING"/>
    <property type="match status" value="1"/>
</dbReference>
<comment type="subcellular location">
    <subcellularLocation>
        <location evidence="4">Nucleus</location>
    </subcellularLocation>
</comment>
<keyword evidence="3" id="KW-0862">Zinc</keyword>
<evidence type="ECO:0000256" key="3">
    <source>
        <dbReference type="ARBA" id="ARBA00022833"/>
    </source>
</evidence>
<keyword evidence="9" id="KW-1185">Reference proteome</keyword>
<dbReference type="InterPro" id="IPR001841">
    <property type="entry name" value="Znf_RING"/>
</dbReference>
<sequence>MAHSKRNTSLAFFTSHERAQLKSTWGSQATRLTRDSFLPFASCRLCLQPAIDPVACSSHGDVFCRECAVSNLLAQRKEIKRLEKEDERRRREEEELGRERTEEEKERAVKDFEEVMMGLEKKKEGGGGDRETGERRGVKRKFELDEEEMLRNAKEERGRARKAIDEEKAAKQTLPSFWVPSLTPSTNGNVSANPLKRSPVCPASSEKNTHPLSLKTLVPITFTKSKDSSNSTETTALICPACTKVLSNTLKAVLTVPCGHVLCKPCAGKFMSRAKGLPDPHALDADAGESERVSCYVCETDLTDRGNKGKDRKKDKKDKVEKEVLKPGLVEISSEGTGFAGGGKNMATREGLAFQC</sequence>
<dbReference type="InterPro" id="IPR027370">
    <property type="entry name" value="Znf-RING_euk"/>
</dbReference>
<dbReference type="InterPro" id="IPR017907">
    <property type="entry name" value="Znf_RING_CS"/>
</dbReference>
<keyword evidence="1" id="KW-0479">Metal-binding</keyword>
<accession>A0A8H3IF96</accession>
<evidence type="ECO:0000256" key="1">
    <source>
        <dbReference type="ARBA" id="ARBA00022723"/>
    </source>
</evidence>
<evidence type="ECO:0000259" key="7">
    <source>
        <dbReference type="PROSITE" id="PS50089"/>
    </source>
</evidence>
<dbReference type="PANTHER" id="PTHR13063:SF10">
    <property type="entry name" value="NITRIC OXIDE SYNTHASE-INTERACTING PROTEIN"/>
    <property type="match status" value="1"/>
</dbReference>
<comment type="similarity">
    <text evidence="4">Belongs to the NOSIP family.</text>
</comment>
<evidence type="ECO:0000256" key="5">
    <source>
        <dbReference type="PROSITE-ProRule" id="PRU00175"/>
    </source>
</evidence>
<dbReference type="InterPro" id="IPR016818">
    <property type="entry name" value="NOSIP"/>
</dbReference>
<dbReference type="Gene3D" id="3.30.40.10">
    <property type="entry name" value="Zinc/RING finger domain, C3HC4 (zinc finger)"/>
    <property type="match status" value="2"/>
</dbReference>
<feature type="domain" description="RING-type" evidence="7">
    <location>
        <begin position="239"/>
        <end position="299"/>
    </location>
</feature>
<dbReference type="PROSITE" id="PS00518">
    <property type="entry name" value="ZF_RING_1"/>
    <property type="match status" value="1"/>
</dbReference>
<evidence type="ECO:0000313" key="8">
    <source>
        <dbReference type="EMBL" id="CAF9913715.1"/>
    </source>
</evidence>
<comment type="caution">
    <text evidence="8">The sequence shown here is derived from an EMBL/GenBank/DDBJ whole genome shotgun (WGS) entry which is preliminary data.</text>
</comment>
<name>A0A8H3IF96_9LECA</name>
<dbReference type="GO" id="GO:0005634">
    <property type="term" value="C:nucleus"/>
    <property type="evidence" value="ECO:0007669"/>
    <property type="project" value="UniProtKB-SubCell"/>
</dbReference>
<proteinExistence type="inferred from homology"/>
<evidence type="ECO:0000256" key="6">
    <source>
        <dbReference type="SAM" id="MobiDB-lite"/>
    </source>
</evidence>
<evidence type="ECO:0000256" key="4">
    <source>
        <dbReference type="PIRNR" id="PIRNR023577"/>
    </source>
</evidence>
<protein>
    <recommendedName>
        <fullName evidence="7">RING-type domain-containing protein</fullName>
    </recommendedName>
</protein>
<dbReference type="GO" id="GO:0061630">
    <property type="term" value="F:ubiquitin protein ligase activity"/>
    <property type="evidence" value="ECO:0007669"/>
    <property type="project" value="InterPro"/>
</dbReference>
<feature type="region of interest" description="Disordered" evidence="6">
    <location>
        <begin position="84"/>
        <end position="106"/>
    </location>
</feature>
<dbReference type="InterPro" id="IPR013083">
    <property type="entry name" value="Znf_RING/FYVE/PHD"/>
</dbReference>
<evidence type="ECO:0000313" key="9">
    <source>
        <dbReference type="Proteomes" id="UP000664521"/>
    </source>
</evidence>
<dbReference type="Pfam" id="PF13445">
    <property type="entry name" value="zf-RING_UBOX"/>
    <property type="match status" value="1"/>
</dbReference>
<dbReference type="PROSITE" id="PS50089">
    <property type="entry name" value="ZF_RING_2"/>
    <property type="match status" value="1"/>
</dbReference>
<keyword evidence="4" id="KW-0539">Nucleus</keyword>
<dbReference type="Proteomes" id="UP000664521">
    <property type="component" value="Unassembled WGS sequence"/>
</dbReference>
<dbReference type="AlphaFoldDB" id="A0A8H3IF96"/>
<dbReference type="FunFam" id="3.30.40.10:FF:000673">
    <property type="entry name" value="RING finger domain protein, putative"/>
    <property type="match status" value="1"/>
</dbReference>
<keyword evidence="2 5" id="KW-0863">Zinc-finger</keyword>
<dbReference type="EMBL" id="CAJPDS010000013">
    <property type="protein sequence ID" value="CAF9913715.1"/>
    <property type="molecule type" value="Genomic_DNA"/>
</dbReference>
<evidence type="ECO:0000256" key="2">
    <source>
        <dbReference type="ARBA" id="ARBA00022771"/>
    </source>
</evidence>
<dbReference type="GO" id="GO:0008270">
    <property type="term" value="F:zinc ion binding"/>
    <property type="evidence" value="ECO:0007669"/>
    <property type="project" value="UniProtKB-KW"/>
</dbReference>
<reference evidence="8" key="1">
    <citation type="submission" date="2021-03" db="EMBL/GenBank/DDBJ databases">
        <authorList>
            <person name="Tagirdzhanova G."/>
        </authorList>
    </citation>
    <scope>NUCLEOTIDE SEQUENCE</scope>
</reference>
<dbReference type="PIRSF" id="PIRSF023577">
    <property type="entry name" value="ENOS_interacting"/>
    <property type="match status" value="1"/>
</dbReference>
<gene>
    <name evidence="8" type="ORF">HETSPECPRED_001637</name>
</gene>
<dbReference type="OrthoDB" id="116827at2759"/>
<organism evidence="8 9">
    <name type="scientific">Heterodermia speciosa</name>
    <dbReference type="NCBI Taxonomy" id="116794"/>
    <lineage>
        <taxon>Eukaryota</taxon>
        <taxon>Fungi</taxon>
        <taxon>Dikarya</taxon>
        <taxon>Ascomycota</taxon>
        <taxon>Pezizomycotina</taxon>
        <taxon>Lecanoromycetes</taxon>
        <taxon>OSLEUM clade</taxon>
        <taxon>Lecanoromycetidae</taxon>
        <taxon>Caliciales</taxon>
        <taxon>Physciaceae</taxon>
        <taxon>Heterodermia</taxon>
    </lineage>
</organism>
<dbReference type="SUPFAM" id="SSF57850">
    <property type="entry name" value="RING/U-box"/>
    <property type="match status" value="1"/>
</dbReference>